<proteinExistence type="predicted"/>
<evidence type="ECO:0000313" key="2">
    <source>
        <dbReference type="EMBL" id="KAJ7710561.1"/>
    </source>
</evidence>
<evidence type="ECO:0000256" key="1">
    <source>
        <dbReference type="SAM" id="Phobius"/>
    </source>
</evidence>
<evidence type="ECO:0000313" key="3">
    <source>
        <dbReference type="Proteomes" id="UP001221757"/>
    </source>
</evidence>
<dbReference type="EMBL" id="JARKIE010000001">
    <property type="protein sequence ID" value="KAJ7710561.1"/>
    <property type="molecule type" value="Genomic_DNA"/>
</dbReference>
<sequence>MSAGVLDALSAQARSCLASLMTLASLLRYTIEHAPHAISATAHMLLSFEALVAVSLVSFAALAVLLIWPILFEDEYDDIESGLYYDGRDGRWVDVVPVIVVEGCFQSIRGSDRTSRAESPNYAFRITLPRITTVTERAAGGSGTSLYNRAEMYI</sequence>
<name>A0AAD7H260_MYCRO</name>
<organism evidence="2 3">
    <name type="scientific">Mycena rosella</name>
    <name type="common">Pink bonnet</name>
    <name type="synonym">Agaricus rosellus</name>
    <dbReference type="NCBI Taxonomy" id="1033263"/>
    <lineage>
        <taxon>Eukaryota</taxon>
        <taxon>Fungi</taxon>
        <taxon>Dikarya</taxon>
        <taxon>Basidiomycota</taxon>
        <taxon>Agaricomycotina</taxon>
        <taxon>Agaricomycetes</taxon>
        <taxon>Agaricomycetidae</taxon>
        <taxon>Agaricales</taxon>
        <taxon>Marasmiineae</taxon>
        <taxon>Mycenaceae</taxon>
        <taxon>Mycena</taxon>
    </lineage>
</organism>
<keyword evidence="1" id="KW-1133">Transmembrane helix</keyword>
<keyword evidence="1" id="KW-0472">Membrane</keyword>
<protein>
    <submittedName>
        <fullName evidence="2">Uncharacterized protein</fullName>
    </submittedName>
</protein>
<keyword evidence="3" id="KW-1185">Reference proteome</keyword>
<feature type="transmembrane region" description="Helical" evidence="1">
    <location>
        <begin position="50"/>
        <end position="71"/>
    </location>
</feature>
<accession>A0AAD7H260</accession>
<dbReference type="Proteomes" id="UP001221757">
    <property type="component" value="Unassembled WGS sequence"/>
</dbReference>
<comment type="caution">
    <text evidence="2">The sequence shown here is derived from an EMBL/GenBank/DDBJ whole genome shotgun (WGS) entry which is preliminary data.</text>
</comment>
<gene>
    <name evidence="2" type="ORF">B0H17DRAFT_1123696</name>
</gene>
<keyword evidence="1" id="KW-0812">Transmembrane</keyword>
<reference evidence="2" key="1">
    <citation type="submission" date="2023-03" db="EMBL/GenBank/DDBJ databases">
        <title>Massive genome expansion in bonnet fungi (Mycena s.s.) driven by repeated elements and novel gene families across ecological guilds.</title>
        <authorList>
            <consortium name="Lawrence Berkeley National Laboratory"/>
            <person name="Harder C.B."/>
            <person name="Miyauchi S."/>
            <person name="Viragh M."/>
            <person name="Kuo A."/>
            <person name="Thoen E."/>
            <person name="Andreopoulos B."/>
            <person name="Lu D."/>
            <person name="Skrede I."/>
            <person name="Drula E."/>
            <person name="Henrissat B."/>
            <person name="Morin E."/>
            <person name="Kohler A."/>
            <person name="Barry K."/>
            <person name="LaButti K."/>
            <person name="Morin E."/>
            <person name="Salamov A."/>
            <person name="Lipzen A."/>
            <person name="Mereny Z."/>
            <person name="Hegedus B."/>
            <person name="Baldrian P."/>
            <person name="Stursova M."/>
            <person name="Weitz H."/>
            <person name="Taylor A."/>
            <person name="Grigoriev I.V."/>
            <person name="Nagy L.G."/>
            <person name="Martin F."/>
            <person name="Kauserud H."/>
        </authorList>
    </citation>
    <scope>NUCLEOTIDE SEQUENCE</scope>
    <source>
        <strain evidence="2">CBHHK067</strain>
    </source>
</reference>
<dbReference type="AlphaFoldDB" id="A0AAD7H260"/>